<dbReference type="EMBL" id="STGV01000001">
    <property type="protein sequence ID" value="THV24751.1"/>
    <property type="molecule type" value="Genomic_DNA"/>
</dbReference>
<feature type="transmembrane region" description="Helical" evidence="1">
    <location>
        <begin position="150"/>
        <end position="170"/>
    </location>
</feature>
<keyword evidence="1" id="KW-1133">Transmembrane helix</keyword>
<evidence type="ECO:0000256" key="1">
    <source>
        <dbReference type="SAM" id="Phobius"/>
    </source>
</evidence>
<dbReference type="OrthoDB" id="8404830at2"/>
<keyword evidence="3" id="KW-1185">Reference proteome</keyword>
<keyword evidence="1" id="KW-0472">Membrane</keyword>
<evidence type="ECO:0008006" key="4">
    <source>
        <dbReference type="Google" id="ProtNLM"/>
    </source>
</evidence>
<accession>A0A4S8P5Y4</accession>
<comment type="caution">
    <text evidence="2">The sequence shown here is derived from an EMBL/GenBank/DDBJ whole genome shotgun (WGS) entry which is preliminary data.</text>
</comment>
<organism evidence="2 3">
    <name type="scientific">Peteryoungia ipomoeae</name>
    <dbReference type="NCBI Taxonomy" id="1210932"/>
    <lineage>
        <taxon>Bacteria</taxon>
        <taxon>Pseudomonadati</taxon>
        <taxon>Pseudomonadota</taxon>
        <taxon>Alphaproteobacteria</taxon>
        <taxon>Hyphomicrobiales</taxon>
        <taxon>Rhizobiaceae</taxon>
        <taxon>Peteryoungia</taxon>
    </lineage>
</organism>
<dbReference type="Proteomes" id="UP000308828">
    <property type="component" value="Unassembled WGS sequence"/>
</dbReference>
<evidence type="ECO:0000313" key="2">
    <source>
        <dbReference type="EMBL" id="THV24751.1"/>
    </source>
</evidence>
<evidence type="ECO:0000313" key="3">
    <source>
        <dbReference type="Proteomes" id="UP000308828"/>
    </source>
</evidence>
<name>A0A4S8P5Y4_9HYPH</name>
<dbReference type="AlphaFoldDB" id="A0A4S8P5Y4"/>
<protein>
    <recommendedName>
        <fullName evidence="4">Transmembrane protein</fullName>
    </recommendedName>
</protein>
<feature type="transmembrane region" description="Helical" evidence="1">
    <location>
        <begin position="77"/>
        <end position="98"/>
    </location>
</feature>
<keyword evidence="1" id="KW-0812">Transmembrane</keyword>
<dbReference type="RefSeq" id="WP_136596600.1">
    <property type="nucleotide sequence ID" value="NZ_STGV01000001.1"/>
</dbReference>
<sequence length="185" mass="20416">MRKDAEAKAPAKPWPFCHKRPWKHEKDQNHSGCCLNSVHPQAPHGDIELPMDGMVIMSEMDLDLTTRHRNPQRSFRILLAAALLTVSGALAFGVSQAAQPTVIIPPHVDDSGDLAPVMGEFTGSITSPARLAQSVSVAERSTLSGEERKFLLSLLMICFSVMSLGSFILWRRGFRELAKCHVDDK</sequence>
<reference evidence="2 3" key="1">
    <citation type="submission" date="2019-04" db="EMBL/GenBank/DDBJ databases">
        <title>Genome sequence of strain shin9-1.</title>
        <authorList>
            <person name="Gao J."/>
            <person name="Sun J."/>
        </authorList>
    </citation>
    <scope>NUCLEOTIDE SEQUENCE [LARGE SCALE GENOMIC DNA]</scope>
    <source>
        <strain evidence="3">shin9-1</strain>
    </source>
</reference>
<proteinExistence type="predicted"/>
<gene>
    <name evidence="2" type="ORF">FAA97_00610</name>
</gene>